<name>A0A238JJ16_9RHOB</name>
<reference evidence="4" key="1">
    <citation type="submission" date="2017-05" db="EMBL/GenBank/DDBJ databases">
        <authorList>
            <person name="Rodrigo-Torres L."/>
            <person name="Arahal R. D."/>
            <person name="Lucena T."/>
        </authorList>
    </citation>
    <scope>NUCLEOTIDE SEQUENCE [LARGE SCALE GENOMIC DNA]</scope>
    <source>
        <strain evidence="4">CECT 8649</strain>
    </source>
</reference>
<dbReference type="Pfam" id="PF13403">
    <property type="entry name" value="Hint_2"/>
    <property type="match status" value="1"/>
</dbReference>
<evidence type="ECO:0000256" key="1">
    <source>
        <dbReference type="SAM" id="MobiDB-lite"/>
    </source>
</evidence>
<evidence type="ECO:0000313" key="3">
    <source>
        <dbReference type="EMBL" id="SMX29796.1"/>
    </source>
</evidence>
<dbReference type="Gene3D" id="2.170.16.10">
    <property type="entry name" value="Hedgehog/Intein (Hint) domain"/>
    <property type="match status" value="1"/>
</dbReference>
<dbReference type="SUPFAM" id="SSF51294">
    <property type="entry name" value="Hedgehog/intein (Hint) domain"/>
    <property type="match status" value="1"/>
</dbReference>
<feature type="compositionally biased region" description="Polar residues" evidence="1">
    <location>
        <begin position="20"/>
        <end position="32"/>
    </location>
</feature>
<accession>A0A238JJ16</accession>
<evidence type="ECO:0000313" key="4">
    <source>
        <dbReference type="Proteomes" id="UP000225972"/>
    </source>
</evidence>
<feature type="domain" description="Hedgehog/Intein (Hint)" evidence="2">
    <location>
        <begin position="284"/>
        <end position="430"/>
    </location>
</feature>
<keyword evidence="4" id="KW-1185">Reference proteome</keyword>
<dbReference type="AlphaFoldDB" id="A0A238JJ16"/>
<feature type="compositionally biased region" description="Polar residues" evidence="1">
    <location>
        <begin position="1"/>
        <end position="10"/>
    </location>
</feature>
<feature type="region of interest" description="Disordered" evidence="1">
    <location>
        <begin position="1"/>
        <end position="32"/>
    </location>
</feature>
<gene>
    <name evidence="3" type="ORF">TRP8649_03935</name>
</gene>
<dbReference type="SUPFAM" id="SSF141086">
    <property type="entry name" value="Agglutinin HPA-like"/>
    <property type="match status" value="1"/>
</dbReference>
<dbReference type="EMBL" id="FXXP01000003">
    <property type="protein sequence ID" value="SMX29796.1"/>
    <property type="molecule type" value="Genomic_DNA"/>
</dbReference>
<dbReference type="InterPro" id="IPR037221">
    <property type="entry name" value="H-type_lectin_dom_sf"/>
</dbReference>
<organism evidence="3 4">
    <name type="scientific">Pelagimonas phthalicica</name>
    <dbReference type="NCBI Taxonomy" id="1037362"/>
    <lineage>
        <taxon>Bacteria</taxon>
        <taxon>Pseudomonadati</taxon>
        <taxon>Pseudomonadota</taxon>
        <taxon>Alphaproteobacteria</taxon>
        <taxon>Rhodobacterales</taxon>
        <taxon>Roseobacteraceae</taxon>
        <taxon>Pelagimonas</taxon>
    </lineage>
</organism>
<protein>
    <recommendedName>
        <fullName evidence="2">Hedgehog/Intein (Hint) domain-containing protein</fullName>
    </recommendedName>
</protein>
<dbReference type="InterPro" id="IPR036844">
    <property type="entry name" value="Hint_dom_sf"/>
</dbReference>
<dbReference type="Proteomes" id="UP000225972">
    <property type="component" value="Unassembled WGS sequence"/>
</dbReference>
<dbReference type="Gene3D" id="2.60.40.2080">
    <property type="match status" value="1"/>
</dbReference>
<evidence type="ECO:0000259" key="2">
    <source>
        <dbReference type="Pfam" id="PF13403"/>
    </source>
</evidence>
<proteinExistence type="predicted"/>
<sequence>MRGSEGSESGKSMAIGEAGSVTTNSPTENQPITVNLTEPLTDPVFALSATNNGGNQFILRITDQTLDANGDTISFTFIIEEWEYHDGPHGATETINWIAVEEGVHTLPDGRVIEAGTSDIASTGQNTGDSVSFSGSFTEPPVVLTSVMSENDTTTVDSDPSNITASGFDLTLQEEEGEDGVHASETIGWIAIEPGGDAASGTANTHDGVDENTDVLSLGDTFSDGVVVAETQTINGGDTATVVIDGQTNSSVGVFVEEEQSSNSETNHINETVGIVAFEDGLIPCFTAGTRVLLPTGYADVATVRSGDLVVTADEGAQKLRWIGRRHIDQAGFKRNEGLRPVRISAGSLGQNLPERDLLVSRQHRMLVTSKVAERMFGRRDVLVSAIKLTALPGIFVDFDVKEVEYIHLLFKGHQLLFAEGAKSESLYLGSEAQKALSPEGRAEIETLFPNLRRRRDVLMPARFVPSGRLQKKLMTRHVKNDKPALN</sequence>
<dbReference type="InterPro" id="IPR028992">
    <property type="entry name" value="Hedgehog/Intein_dom"/>
</dbReference>